<gene>
    <name evidence="1" type="ORF">DSO57_1029781</name>
</gene>
<sequence length="62" mass="6774">MKCGNLAVGIFKTGEGTQPYRRWEPGGGLGTHNGRNGNQRTQNQTQKAACFPIIANVTRRKS</sequence>
<dbReference type="EMBL" id="QTSX02002329">
    <property type="protein sequence ID" value="KAJ9076055.1"/>
    <property type="molecule type" value="Genomic_DNA"/>
</dbReference>
<evidence type="ECO:0000313" key="1">
    <source>
        <dbReference type="EMBL" id="KAJ9076055.1"/>
    </source>
</evidence>
<comment type="caution">
    <text evidence="1">The sequence shown here is derived from an EMBL/GenBank/DDBJ whole genome shotgun (WGS) entry which is preliminary data.</text>
</comment>
<evidence type="ECO:0000313" key="2">
    <source>
        <dbReference type="Proteomes" id="UP001165960"/>
    </source>
</evidence>
<organism evidence="1 2">
    <name type="scientific">Entomophthora muscae</name>
    <dbReference type="NCBI Taxonomy" id="34485"/>
    <lineage>
        <taxon>Eukaryota</taxon>
        <taxon>Fungi</taxon>
        <taxon>Fungi incertae sedis</taxon>
        <taxon>Zoopagomycota</taxon>
        <taxon>Entomophthoromycotina</taxon>
        <taxon>Entomophthoromycetes</taxon>
        <taxon>Entomophthorales</taxon>
        <taxon>Entomophthoraceae</taxon>
        <taxon>Entomophthora</taxon>
    </lineage>
</organism>
<accession>A0ACC2TNA1</accession>
<keyword evidence="2" id="KW-1185">Reference proteome</keyword>
<proteinExistence type="predicted"/>
<reference evidence="1" key="1">
    <citation type="submission" date="2022-04" db="EMBL/GenBank/DDBJ databases">
        <title>Genome of the entomopathogenic fungus Entomophthora muscae.</title>
        <authorList>
            <person name="Elya C."/>
            <person name="Lovett B.R."/>
            <person name="Lee E."/>
            <person name="Macias A.M."/>
            <person name="Hajek A.E."/>
            <person name="De Bivort B.L."/>
            <person name="Kasson M.T."/>
            <person name="De Fine Licht H.H."/>
            <person name="Stajich J.E."/>
        </authorList>
    </citation>
    <scope>NUCLEOTIDE SEQUENCE</scope>
    <source>
        <strain evidence="1">Berkeley</strain>
    </source>
</reference>
<name>A0ACC2TNA1_9FUNG</name>
<protein>
    <submittedName>
        <fullName evidence="1">Uncharacterized protein</fullName>
    </submittedName>
</protein>
<dbReference type="Proteomes" id="UP001165960">
    <property type="component" value="Unassembled WGS sequence"/>
</dbReference>